<sequence>MGRKRIVNRDAVLDAAEAVVARDGAARLTLDAVAEQAGIGKATVLYDFKTKAALIDAVVERAVARDNAFNTAMTESLDGQGDAVIRGRILAAATPLPDDFRAVALNLCAALAQDASLRGRIQENQKAVIGALTADAASPRGALLAYLALEGLKLLEALDYHAWPVEERTRILREINWLVTAKPDGEAPLPSPKTT</sequence>
<feature type="domain" description="HTH tetR-type" evidence="3">
    <location>
        <begin position="6"/>
        <end position="66"/>
    </location>
</feature>
<keyword evidence="5" id="KW-1185">Reference proteome</keyword>
<name>A0A2N5D1S9_9CAUL</name>
<dbReference type="SUPFAM" id="SSF46689">
    <property type="entry name" value="Homeodomain-like"/>
    <property type="match status" value="1"/>
</dbReference>
<dbReference type="PROSITE" id="PS50977">
    <property type="entry name" value="HTH_TETR_2"/>
    <property type="match status" value="1"/>
</dbReference>
<dbReference type="Proteomes" id="UP000234479">
    <property type="component" value="Unassembled WGS sequence"/>
</dbReference>
<evidence type="ECO:0000256" key="1">
    <source>
        <dbReference type="ARBA" id="ARBA00023125"/>
    </source>
</evidence>
<dbReference type="InterPro" id="IPR001647">
    <property type="entry name" value="HTH_TetR"/>
</dbReference>
<dbReference type="InterPro" id="IPR009057">
    <property type="entry name" value="Homeodomain-like_sf"/>
</dbReference>
<dbReference type="InterPro" id="IPR041479">
    <property type="entry name" value="TetR_CgmR_C"/>
</dbReference>
<evidence type="ECO:0000259" key="3">
    <source>
        <dbReference type="PROSITE" id="PS50977"/>
    </source>
</evidence>
<protein>
    <submittedName>
        <fullName evidence="4">TetR/AcrR family transcriptional regulator</fullName>
    </submittedName>
</protein>
<feature type="DNA-binding region" description="H-T-H motif" evidence="2">
    <location>
        <begin position="29"/>
        <end position="48"/>
    </location>
</feature>
<dbReference type="AlphaFoldDB" id="A0A2N5D1S9"/>
<keyword evidence="1 2" id="KW-0238">DNA-binding</keyword>
<dbReference type="RefSeq" id="WP_101720270.1">
    <property type="nucleotide sequence ID" value="NZ_PJRS01000047.1"/>
</dbReference>
<proteinExistence type="predicted"/>
<reference evidence="4 5" key="1">
    <citation type="submission" date="2017-12" db="EMBL/GenBank/DDBJ databases">
        <title>The genome sequence of Caulobacter sp. 410.</title>
        <authorList>
            <person name="Gao J."/>
            <person name="Mao X."/>
            <person name="Sun J."/>
        </authorList>
    </citation>
    <scope>NUCLEOTIDE SEQUENCE [LARGE SCALE GENOMIC DNA]</scope>
    <source>
        <strain evidence="4 5">410</strain>
    </source>
</reference>
<gene>
    <name evidence="4" type="ORF">SGCZBJ_23000</name>
</gene>
<dbReference type="Gene3D" id="1.10.357.10">
    <property type="entry name" value="Tetracycline Repressor, domain 2"/>
    <property type="match status" value="1"/>
</dbReference>
<comment type="caution">
    <text evidence="4">The sequence shown here is derived from an EMBL/GenBank/DDBJ whole genome shotgun (WGS) entry which is preliminary data.</text>
</comment>
<dbReference type="GO" id="GO:0003677">
    <property type="term" value="F:DNA binding"/>
    <property type="evidence" value="ECO:0007669"/>
    <property type="project" value="UniProtKB-UniRule"/>
</dbReference>
<accession>A0A2N5D1S9</accession>
<organism evidence="4 5">
    <name type="scientific">Caulobacter zeae</name>
    <dbReference type="NCBI Taxonomy" id="2055137"/>
    <lineage>
        <taxon>Bacteria</taxon>
        <taxon>Pseudomonadati</taxon>
        <taxon>Pseudomonadota</taxon>
        <taxon>Alphaproteobacteria</taxon>
        <taxon>Caulobacterales</taxon>
        <taxon>Caulobacteraceae</taxon>
        <taxon>Caulobacter</taxon>
    </lineage>
</organism>
<dbReference type="PRINTS" id="PR00455">
    <property type="entry name" value="HTHTETR"/>
</dbReference>
<dbReference type="Pfam" id="PF17937">
    <property type="entry name" value="TetR_C_28"/>
    <property type="match status" value="1"/>
</dbReference>
<dbReference type="EMBL" id="PJRS01000047">
    <property type="protein sequence ID" value="PLR20018.1"/>
    <property type="molecule type" value="Genomic_DNA"/>
</dbReference>
<dbReference type="OrthoDB" id="9809772at2"/>
<evidence type="ECO:0000313" key="4">
    <source>
        <dbReference type="EMBL" id="PLR20018.1"/>
    </source>
</evidence>
<dbReference type="Pfam" id="PF00440">
    <property type="entry name" value="TetR_N"/>
    <property type="match status" value="1"/>
</dbReference>
<evidence type="ECO:0000256" key="2">
    <source>
        <dbReference type="PROSITE-ProRule" id="PRU00335"/>
    </source>
</evidence>
<evidence type="ECO:0000313" key="5">
    <source>
        <dbReference type="Proteomes" id="UP000234479"/>
    </source>
</evidence>